<proteinExistence type="predicted"/>
<organism evidence="4 5">
    <name type="scientific">Bacteroides finegoldii CL09T03C10</name>
    <dbReference type="NCBI Taxonomy" id="997888"/>
    <lineage>
        <taxon>Bacteria</taxon>
        <taxon>Pseudomonadati</taxon>
        <taxon>Bacteroidota</taxon>
        <taxon>Bacteroidia</taxon>
        <taxon>Bacteroidales</taxon>
        <taxon>Bacteroidaceae</taxon>
        <taxon>Bacteroides</taxon>
    </lineage>
</organism>
<dbReference type="OrthoDB" id="9788916at2"/>
<evidence type="ECO:0000259" key="3">
    <source>
        <dbReference type="PROSITE" id="PS51186"/>
    </source>
</evidence>
<dbReference type="InterPro" id="IPR016181">
    <property type="entry name" value="Acyl_CoA_acyltransferase"/>
</dbReference>
<dbReference type="Gene3D" id="3.40.630.30">
    <property type="match status" value="1"/>
</dbReference>
<reference evidence="4 5" key="1">
    <citation type="submission" date="2012-02" db="EMBL/GenBank/DDBJ databases">
        <title>The Genome Sequence of Bacteroides finegoldii CL09T03C10.</title>
        <authorList>
            <consortium name="The Broad Institute Genome Sequencing Platform"/>
            <person name="Earl A."/>
            <person name="Ward D."/>
            <person name="Feldgarden M."/>
            <person name="Gevers D."/>
            <person name="Zitomersky N.L."/>
            <person name="Coyne M.J."/>
            <person name="Comstock L.E."/>
            <person name="Young S.K."/>
            <person name="Zeng Q."/>
            <person name="Gargeya S."/>
            <person name="Fitzgerald M."/>
            <person name="Haas B."/>
            <person name="Abouelleil A."/>
            <person name="Alvarado L."/>
            <person name="Arachchi H.M."/>
            <person name="Berlin A."/>
            <person name="Chapman S.B."/>
            <person name="Gearin G."/>
            <person name="Goldberg J."/>
            <person name="Griggs A."/>
            <person name="Gujja S."/>
            <person name="Hansen M."/>
            <person name="Heiman D."/>
            <person name="Howarth C."/>
            <person name="Larimer J."/>
            <person name="Lui A."/>
            <person name="MacDonald P.J.P."/>
            <person name="McCowen C."/>
            <person name="Montmayeur A."/>
            <person name="Murphy C."/>
            <person name="Neiman D."/>
            <person name="Pearson M."/>
            <person name="Priest M."/>
            <person name="Roberts A."/>
            <person name="Saif S."/>
            <person name="Shea T."/>
            <person name="Sisk P."/>
            <person name="Stolte C."/>
            <person name="Sykes S."/>
            <person name="Wortman J."/>
            <person name="Nusbaum C."/>
            <person name="Birren B."/>
        </authorList>
    </citation>
    <scope>NUCLEOTIDE SEQUENCE [LARGE SCALE GENOMIC DNA]</scope>
    <source>
        <strain evidence="4 5">CL09T03C10</strain>
    </source>
</reference>
<dbReference type="PANTHER" id="PTHR43626">
    <property type="entry name" value="ACYL-COA N-ACYLTRANSFERASE"/>
    <property type="match status" value="1"/>
</dbReference>
<feature type="domain" description="N-acetyltransferase" evidence="3">
    <location>
        <begin position="6"/>
        <end position="133"/>
    </location>
</feature>
<keyword evidence="2" id="KW-0012">Acyltransferase</keyword>
<keyword evidence="1" id="KW-0808">Transferase</keyword>
<dbReference type="AlphaFoldDB" id="K5BSZ1"/>
<evidence type="ECO:0000313" key="4">
    <source>
        <dbReference type="EMBL" id="EKJ90397.1"/>
    </source>
</evidence>
<dbReference type="GO" id="GO:0008080">
    <property type="term" value="F:N-acetyltransferase activity"/>
    <property type="evidence" value="ECO:0007669"/>
    <property type="project" value="InterPro"/>
</dbReference>
<comment type="caution">
    <text evidence="4">The sequence shown here is derived from an EMBL/GenBank/DDBJ whole genome shotgun (WGS) entry which is preliminary data.</text>
</comment>
<evidence type="ECO:0000256" key="2">
    <source>
        <dbReference type="ARBA" id="ARBA00023315"/>
    </source>
</evidence>
<dbReference type="EMBL" id="AGXW01000009">
    <property type="protein sequence ID" value="EKJ90397.1"/>
    <property type="molecule type" value="Genomic_DNA"/>
</dbReference>
<dbReference type="CDD" id="cd04301">
    <property type="entry name" value="NAT_SF"/>
    <property type="match status" value="1"/>
</dbReference>
<dbReference type="GO" id="GO:0005737">
    <property type="term" value="C:cytoplasm"/>
    <property type="evidence" value="ECO:0007669"/>
    <property type="project" value="TreeGrafter"/>
</dbReference>
<name>K5BSZ1_9BACE</name>
<dbReference type="Pfam" id="PF00583">
    <property type="entry name" value="Acetyltransf_1"/>
    <property type="match status" value="1"/>
</dbReference>
<dbReference type="Proteomes" id="UP000007995">
    <property type="component" value="Unassembled WGS sequence"/>
</dbReference>
<dbReference type="InterPro" id="IPR045039">
    <property type="entry name" value="NSI-like"/>
</dbReference>
<dbReference type="HOGENOM" id="CLU_086503_5_1_10"/>
<protein>
    <recommendedName>
        <fullName evidence="3">N-acetyltransferase domain-containing protein</fullName>
    </recommendedName>
</protein>
<accession>K5BSZ1</accession>
<dbReference type="SUPFAM" id="SSF55729">
    <property type="entry name" value="Acyl-CoA N-acyltransferases (Nat)"/>
    <property type="match status" value="1"/>
</dbReference>
<dbReference type="PANTHER" id="PTHR43626:SF4">
    <property type="entry name" value="GCN5-RELATED N-ACETYLTRANSFERASE 2, CHLOROPLASTIC"/>
    <property type="match status" value="1"/>
</dbReference>
<evidence type="ECO:0000256" key="1">
    <source>
        <dbReference type="ARBA" id="ARBA00022679"/>
    </source>
</evidence>
<gene>
    <name evidence="4" type="ORF">HMPREF1057_02432</name>
</gene>
<sequence>MNIEFKDTKDFTEKEVEELFLSVGWLSGQYPSRLIKALKSSSLVVTAWDGNKLVGLIRALDDGEMVVFLHYLLVQPDYQGNGIAAHLLDIIKEKYKDFLYINIMPDERNNITFYQKHGFTLLENGAAMQIRHL</sequence>
<evidence type="ECO:0000313" key="5">
    <source>
        <dbReference type="Proteomes" id="UP000007995"/>
    </source>
</evidence>
<dbReference type="InterPro" id="IPR000182">
    <property type="entry name" value="GNAT_dom"/>
</dbReference>
<dbReference type="RefSeq" id="WP_007763453.1">
    <property type="nucleotide sequence ID" value="NZ_AKBZ01000007.1"/>
</dbReference>
<dbReference type="PROSITE" id="PS51186">
    <property type="entry name" value="GNAT"/>
    <property type="match status" value="1"/>
</dbReference>